<dbReference type="InterPro" id="IPR006311">
    <property type="entry name" value="TAT_signal"/>
</dbReference>
<dbReference type="InterPro" id="IPR015422">
    <property type="entry name" value="PyrdxlP-dep_Trfase_small"/>
</dbReference>
<reference evidence="4 5" key="1">
    <citation type="submission" date="2024-12" db="EMBL/GenBank/DDBJ databases">
        <authorList>
            <person name="Lee Y."/>
        </authorList>
    </citation>
    <scope>NUCLEOTIDE SEQUENCE [LARGE SCALE GENOMIC DNA]</scope>
    <source>
        <strain evidence="4 5">03SUJ4</strain>
    </source>
</reference>
<sequence length="426" mass="46725">MTSRRNFLKNAAACAPASVLAQASSSGQGMPPPSYSIADLPQHYDVDRSVINLENAYWGVMPRETAAAYAENIQYVNRLNSVFARNTLADHTMNAQFDDARASIASLLHCDTEEIALTRSGSDGLQSLIVNYNLLKPGDAVIYCDLDYDAMIFAMEYLQERRGAQIVRFTMPEPATTANILAAYEDVLKRTPNAKLLLVTHVSNRTGLVTPVREIVAMARARGVDTIVDAAHGIGCLDVTLPDFGADFVGWSMHKWLAAPLGTGAVYIRKSRIPDIEIAFDNHDVPTDDIRARIPAGTVNFAAFMTIPAAIDFHRKVGPAAKERQLRTLRNRWVDAARSIPGVGITVPDDPARYCAITSFRLRGMHTDAEAERVQHVLLQKHNVHTVARKGVHQGPVIRVTPALFNTLADCDALVRALEAEQNLFA</sequence>
<dbReference type="InterPro" id="IPR000192">
    <property type="entry name" value="Aminotrans_V_dom"/>
</dbReference>
<keyword evidence="4" id="KW-0032">Aminotransferase</keyword>
<protein>
    <submittedName>
        <fullName evidence="4">Aminotransferase class V-fold PLP-dependent enzyme</fullName>
    </submittedName>
</protein>
<evidence type="ECO:0000256" key="1">
    <source>
        <dbReference type="ARBA" id="ARBA00022898"/>
    </source>
</evidence>
<feature type="chain" id="PRO_5046442328" evidence="2">
    <location>
        <begin position="24"/>
        <end position="426"/>
    </location>
</feature>
<dbReference type="Gene3D" id="3.40.640.10">
    <property type="entry name" value="Type I PLP-dependent aspartate aminotransferase-like (Major domain)"/>
    <property type="match status" value="1"/>
</dbReference>
<dbReference type="PANTHER" id="PTHR43092">
    <property type="entry name" value="L-CYSTEINE DESULFHYDRASE"/>
    <property type="match status" value="1"/>
</dbReference>
<evidence type="ECO:0000259" key="3">
    <source>
        <dbReference type="Pfam" id="PF00266"/>
    </source>
</evidence>
<dbReference type="SUPFAM" id="SSF53383">
    <property type="entry name" value="PLP-dependent transferases"/>
    <property type="match status" value="1"/>
</dbReference>
<name>A0ABW9KGY3_9BACT</name>
<dbReference type="PROSITE" id="PS51318">
    <property type="entry name" value="TAT"/>
    <property type="match status" value="1"/>
</dbReference>
<evidence type="ECO:0000256" key="2">
    <source>
        <dbReference type="SAM" id="SignalP"/>
    </source>
</evidence>
<evidence type="ECO:0000313" key="4">
    <source>
        <dbReference type="EMBL" id="MFN2975036.1"/>
    </source>
</evidence>
<feature type="signal peptide" evidence="2">
    <location>
        <begin position="1"/>
        <end position="23"/>
    </location>
</feature>
<proteinExistence type="predicted"/>
<dbReference type="PANTHER" id="PTHR43092:SF6">
    <property type="entry name" value="BLR1280 PROTEIN"/>
    <property type="match status" value="1"/>
</dbReference>
<keyword evidence="2" id="KW-0732">Signal</keyword>
<dbReference type="InterPro" id="IPR015421">
    <property type="entry name" value="PyrdxlP-dep_Trfase_major"/>
</dbReference>
<dbReference type="GO" id="GO:0008483">
    <property type="term" value="F:transaminase activity"/>
    <property type="evidence" value="ECO:0007669"/>
    <property type="project" value="UniProtKB-KW"/>
</dbReference>
<dbReference type="Proteomes" id="UP001634747">
    <property type="component" value="Unassembled WGS sequence"/>
</dbReference>
<feature type="domain" description="Aminotransferase class V" evidence="3">
    <location>
        <begin position="77"/>
        <end position="393"/>
    </location>
</feature>
<dbReference type="Pfam" id="PF00266">
    <property type="entry name" value="Aminotran_5"/>
    <property type="match status" value="1"/>
</dbReference>
<keyword evidence="5" id="KW-1185">Reference proteome</keyword>
<keyword evidence="4" id="KW-0808">Transferase</keyword>
<dbReference type="RefSeq" id="WP_263413425.1">
    <property type="nucleotide sequence ID" value="NZ_BAABBH010000001.1"/>
</dbReference>
<accession>A0ABW9KGY3</accession>
<dbReference type="Gene3D" id="3.90.1150.10">
    <property type="entry name" value="Aspartate Aminotransferase, domain 1"/>
    <property type="match status" value="1"/>
</dbReference>
<evidence type="ECO:0000313" key="5">
    <source>
        <dbReference type="Proteomes" id="UP001634747"/>
    </source>
</evidence>
<dbReference type="EMBL" id="JBJYXY010000001">
    <property type="protein sequence ID" value="MFN2975036.1"/>
    <property type="molecule type" value="Genomic_DNA"/>
</dbReference>
<keyword evidence="1" id="KW-0663">Pyridoxal phosphate</keyword>
<dbReference type="InterPro" id="IPR015424">
    <property type="entry name" value="PyrdxlP-dep_Trfase"/>
</dbReference>
<comment type="caution">
    <text evidence="4">The sequence shown here is derived from an EMBL/GenBank/DDBJ whole genome shotgun (WGS) entry which is preliminary data.</text>
</comment>
<organism evidence="4 5">
    <name type="scientific">Terriglobus aquaticus</name>
    <dbReference type="NCBI Taxonomy" id="940139"/>
    <lineage>
        <taxon>Bacteria</taxon>
        <taxon>Pseudomonadati</taxon>
        <taxon>Acidobacteriota</taxon>
        <taxon>Terriglobia</taxon>
        <taxon>Terriglobales</taxon>
        <taxon>Acidobacteriaceae</taxon>
        <taxon>Terriglobus</taxon>
    </lineage>
</organism>
<gene>
    <name evidence="4" type="ORF">ACK2TP_04610</name>
</gene>